<dbReference type="InterPro" id="IPR032877">
    <property type="entry name" value="Transposase_HTH"/>
</dbReference>
<dbReference type="RefSeq" id="WP_117331606.1">
    <property type="nucleotide sequence ID" value="NZ_QUWK01000037.1"/>
</dbReference>
<dbReference type="InterPro" id="IPR029261">
    <property type="entry name" value="Transposase_Znf"/>
</dbReference>
<sequence>MIDPHFQKLFALGLNIEEPWHITSIEMVPAKRNPTLMELHIKIDFAEGATFTYPGVEGKCKVHDTREKTWRHLNFFQYRCYITARVPRVITPDGKVKTVAVPWARSGSGFTLMMEGVILTLVKHMPVSTVAREIGEHDTKIWRLVDYHVEEALKDQDFSDVSAIGVDEYSHKGHNYITVFLSHPGIVTDGKGRRKQAGKGRVLFVTEGKDKDAVLRFLGRFKEKNGTPEKVEVATSDMIHGFRNAMGESFPNAVVTVDKFHVVKNCSDAVDSTRKRELRSKDAAKTKDLKETRYIWLKNPDNLTDKQRTRLTQLLEVEYLDTVQAYSCRLELQEFYETHNSYSEEMISAFEEMVIKFANSPVMEIRKFAACLTRNAVEILNYFQTLRTNAILEGFNSKISIIKSRARGFKNMRNFMNMIYFVCGELSLPLQPIM</sequence>
<dbReference type="InterPro" id="IPR002560">
    <property type="entry name" value="Transposase_DDE"/>
</dbReference>
<protein>
    <submittedName>
        <fullName evidence="4">ISL3 family transposase</fullName>
    </submittedName>
</protein>
<dbReference type="Pfam" id="PF01610">
    <property type="entry name" value="DDE_Tnp_ISL3"/>
    <property type="match status" value="1"/>
</dbReference>
<dbReference type="AlphaFoldDB" id="A0A372MCU2"/>
<reference evidence="5" key="1">
    <citation type="submission" date="2018-08" db="EMBL/GenBank/DDBJ databases">
        <authorList>
            <person name="Grouzdev D.S."/>
            <person name="Krutkina M.S."/>
        </authorList>
    </citation>
    <scope>NUCLEOTIDE SEQUENCE [LARGE SCALE GENOMIC DNA]</scope>
    <source>
        <strain evidence="5">4-11</strain>
    </source>
</reference>
<dbReference type="Pfam" id="PF13542">
    <property type="entry name" value="HTH_Tnp_ISL3"/>
    <property type="match status" value="1"/>
</dbReference>
<comment type="caution">
    <text evidence="4">The sequence shown here is derived from an EMBL/GenBank/DDBJ whole genome shotgun (WGS) entry which is preliminary data.</text>
</comment>
<dbReference type="Pfam" id="PF14690">
    <property type="entry name" value="Zn_ribbon_ISL3"/>
    <property type="match status" value="1"/>
</dbReference>
<gene>
    <name evidence="4" type="ORF">DYP60_13870</name>
</gene>
<evidence type="ECO:0000259" key="3">
    <source>
        <dbReference type="Pfam" id="PF14690"/>
    </source>
</evidence>
<dbReference type="EMBL" id="QUWK01000037">
    <property type="protein sequence ID" value="RFU93621.1"/>
    <property type="molecule type" value="Genomic_DNA"/>
</dbReference>
<feature type="domain" description="Transposase IS204/IS1001/IS1096/IS1165 zinc-finger" evidence="3">
    <location>
        <begin position="59"/>
        <end position="89"/>
    </location>
</feature>
<name>A0A372MCU2_9SPIR</name>
<proteinExistence type="predicted"/>
<dbReference type="InterPro" id="IPR047951">
    <property type="entry name" value="Transpos_ISL3"/>
</dbReference>
<reference evidence="4 5" key="2">
    <citation type="submission" date="2018-09" db="EMBL/GenBank/DDBJ databases">
        <title>Genome of Sphaerochaeta halotolerans strain 4-11.</title>
        <authorList>
            <person name="Nazina T.N."/>
            <person name="Sokolova D.S."/>
        </authorList>
    </citation>
    <scope>NUCLEOTIDE SEQUENCE [LARGE SCALE GENOMIC DNA]</scope>
    <source>
        <strain evidence="4 5">4-11</strain>
    </source>
</reference>
<feature type="domain" description="Transposase IS204/IS1001/IS1096/IS1165 DDE" evidence="1">
    <location>
        <begin position="164"/>
        <end position="419"/>
    </location>
</feature>
<dbReference type="Proteomes" id="UP000264002">
    <property type="component" value="Unassembled WGS sequence"/>
</dbReference>
<evidence type="ECO:0000259" key="1">
    <source>
        <dbReference type="Pfam" id="PF01610"/>
    </source>
</evidence>
<organism evidence="4 5">
    <name type="scientific">Sphaerochaeta halotolerans</name>
    <dbReference type="NCBI Taxonomy" id="2293840"/>
    <lineage>
        <taxon>Bacteria</taxon>
        <taxon>Pseudomonadati</taxon>
        <taxon>Spirochaetota</taxon>
        <taxon>Spirochaetia</taxon>
        <taxon>Spirochaetales</taxon>
        <taxon>Sphaerochaetaceae</taxon>
        <taxon>Sphaerochaeta</taxon>
    </lineage>
</organism>
<evidence type="ECO:0000313" key="5">
    <source>
        <dbReference type="Proteomes" id="UP000264002"/>
    </source>
</evidence>
<evidence type="ECO:0000313" key="4">
    <source>
        <dbReference type="EMBL" id="RFU93621.1"/>
    </source>
</evidence>
<evidence type="ECO:0000259" key="2">
    <source>
        <dbReference type="Pfam" id="PF13542"/>
    </source>
</evidence>
<dbReference type="NCBIfam" id="NF033550">
    <property type="entry name" value="transpos_ISL3"/>
    <property type="match status" value="1"/>
</dbReference>
<dbReference type="PANTHER" id="PTHR33498:SF1">
    <property type="entry name" value="TRANSPOSASE FOR INSERTION SEQUENCE ELEMENT IS1557"/>
    <property type="match status" value="1"/>
</dbReference>
<feature type="domain" description="Transposase IS204/IS1001/IS1096/IS1165 helix-turn-helix" evidence="2">
    <location>
        <begin position="99"/>
        <end position="149"/>
    </location>
</feature>
<keyword evidence="5" id="KW-1185">Reference proteome</keyword>
<accession>A0A372MCU2</accession>
<dbReference type="PANTHER" id="PTHR33498">
    <property type="entry name" value="TRANSPOSASE FOR INSERTION SEQUENCE ELEMENT IS1557"/>
    <property type="match status" value="1"/>
</dbReference>